<evidence type="ECO:0000256" key="6">
    <source>
        <dbReference type="SAM" id="MobiDB-lite"/>
    </source>
</evidence>
<evidence type="ECO:0000313" key="8">
    <source>
        <dbReference type="EMBL" id="KAK3537496.1"/>
    </source>
</evidence>
<keyword evidence="2" id="KW-0805">Transcription regulation</keyword>
<evidence type="ECO:0000256" key="2">
    <source>
        <dbReference type="ARBA" id="ARBA00023015"/>
    </source>
</evidence>
<evidence type="ECO:0000256" key="1">
    <source>
        <dbReference type="ARBA" id="ARBA00004123"/>
    </source>
</evidence>
<feature type="region of interest" description="Disordered" evidence="6">
    <location>
        <begin position="236"/>
        <end position="287"/>
    </location>
</feature>
<feature type="compositionally biased region" description="Polar residues" evidence="6">
    <location>
        <begin position="246"/>
        <end position="259"/>
    </location>
</feature>
<comment type="subcellular location">
    <subcellularLocation>
        <location evidence="1">Nucleus</location>
    </subcellularLocation>
</comment>
<organism evidence="8 9">
    <name type="scientific">Hemibagrus guttatus</name>
    <dbReference type="NCBI Taxonomy" id="175788"/>
    <lineage>
        <taxon>Eukaryota</taxon>
        <taxon>Metazoa</taxon>
        <taxon>Chordata</taxon>
        <taxon>Craniata</taxon>
        <taxon>Vertebrata</taxon>
        <taxon>Euteleostomi</taxon>
        <taxon>Actinopterygii</taxon>
        <taxon>Neopterygii</taxon>
        <taxon>Teleostei</taxon>
        <taxon>Ostariophysi</taxon>
        <taxon>Siluriformes</taxon>
        <taxon>Bagridae</taxon>
        <taxon>Hemibagrus</taxon>
    </lineage>
</organism>
<keyword evidence="3" id="KW-0804">Transcription</keyword>
<evidence type="ECO:0000256" key="4">
    <source>
        <dbReference type="ARBA" id="ARBA00023242"/>
    </source>
</evidence>
<gene>
    <name evidence="8" type="ORF">QTP70_012128</name>
</gene>
<keyword evidence="4" id="KW-0539">Nucleus</keyword>
<evidence type="ECO:0000313" key="9">
    <source>
        <dbReference type="Proteomes" id="UP001274896"/>
    </source>
</evidence>
<evidence type="ECO:0000256" key="5">
    <source>
        <dbReference type="ARBA" id="ARBA00025784"/>
    </source>
</evidence>
<comment type="caution">
    <text evidence="8">The sequence shown here is derived from an EMBL/GenBank/DDBJ whole genome shotgun (WGS) entry which is preliminary data.</text>
</comment>
<dbReference type="InterPro" id="IPR011520">
    <property type="entry name" value="Vg_fam"/>
</dbReference>
<dbReference type="SUPFAM" id="SSF56672">
    <property type="entry name" value="DNA/RNA polymerases"/>
    <property type="match status" value="1"/>
</dbReference>
<reference evidence="8" key="1">
    <citation type="submission" date="2023-06" db="EMBL/GenBank/DDBJ databases">
        <title>Male Hemibagrus guttatus genome.</title>
        <authorList>
            <person name="Bian C."/>
        </authorList>
    </citation>
    <scope>NUCLEOTIDE SEQUENCE</scope>
    <source>
        <strain evidence="8">Male_cb2023</strain>
        <tissue evidence="8">Muscle</tissue>
    </source>
</reference>
<evidence type="ECO:0000259" key="7">
    <source>
        <dbReference type="PROSITE" id="PS50878"/>
    </source>
</evidence>
<feature type="domain" description="Reverse transcriptase" evidence="7">
    <location>
        <begin position="509"/>
        <end position="775"/>
    </location>
</feature>
<sequence>MLYVTMPALVDLGRIKSPFECPPLFRAHPYMAVIGQKQIAVVPQEGSESVSPRRTVTPGSRGKKKKKRGTERPKKCLRTGCSYRSTRFPLLAFLYSLTGDSEWTGEQCALWLRTRERRAAAFIMSCPDVMRPLYGHFAPHAPGTAAFVGSFPTCVSSPSARHRNLMDASGSEEVPVLGGNPVPGSLSSSTYTSGGQKEKQVGEAEYLSSRCVLFTYYQGDISSVVDEHFSRALSSCTGMDGKRRASQASTEPTSPNSRRNFPPSFWDSNYPSPPSRPHCDPTGTPAYSVDPYTQALHAGLPHAHPHAHPSDSWGYTQSQVYGPPRSLHELYSAPGLEAHYSPLLMPAVRPPHLPPTLPGHYDVAKLEPTPTWPGLIPPGDMALALNMDPGEERGAEAYQQAKRAAAQVVEAKTLVWEDGGGELLASTGDIVGRWKEYFEDLLNPTDKPSVEDPEAEDSEVDSFTTQAEVTEVVQQLLGGKAPGVDEILPEYLKSLDVVGLSWLTCFCNIAWRSGTVPLDWATGVVVPLFKKGNRRVCSNYRGITLLSLSGKVYSRVLERRVRPLIEPRIQEEQCGFHPSHGTLNQLYTLHRVFEGSWEFAQPVHMCFVDLEKAFDCVPHGILWEVLWEYRVRGPLLRAVWSLYNRSRSLVHIASCKSDLFPVHVGLRQGCPLSPVLFIVFMDRISRHSQGLEGDRFGNHRISLLLFADDVVLLASSSLDLQHALGCFAAECEVAEIRGRHLQLMVLYRKKGACTLQVGGENLPQVEEFKYPGVLFTSEGRMDHEIDRRIGAAAAVMRSMYRSVGVKKKLSQKAKLSIYQSIYIPTLTYCHELWVMTKRIRSRIQAAKMSSFSSKGDS</sequence>
<dbReference type="Pfam" id="PF07545">
    <property type="entry name" value="Vg_Tdu"/>
    <property type="match status" value="1"/>
</dbReference>
<feature type="region of interest" description="Disordered" evidence="6">
    <location>
        <begin position="44"/>
        <end position="72"/>
    </location>
</feature>
<dbReference type="Proteomes" id="UP001274896">
    <property type="component" value="Unassembled WGS sequence"/>
</dbReference>
<keyword evidence="9" id="KW-1185">Reference proteome</keyword>
<dbReference type="PROSITE" id="PS50878">
    <property type="entry name" value="RT_POL"/>
    <property type="match status" value="1"/>
</dbReference>
<dbReference type="CDD" id="cd01650">
    <property type="entry name" value="RT_nLTR_like"/>
    <property type="match status" value="1"/>
</dbReference>
<dbReference type="Pfam" id="PF00078">
    <property type="entry name" value="RVT_1"/>
    <property type="match status" value="1"/>
</dbReference>
<comment type="similarity">
    <text evidence="5">Belongs to the vestigial family.</text>
</comment>
<dbReference type="EMBL" id="JAUCMX010000008">
    <property type="protein sequence ID" value="KAK3537496.1"/>
    <property type="molecule type" value="Genomic_DNA"/>
</dbReference>
<dbReference type="PANTHER" id="PTHR47027">
    <property type="entry name" value="REVERSE TRANSCRIPTASE DOMAIN-CONTAINING PROTEIN"/>
    <property type="match status" value="1"/>
</dbReference>
<dbReference type="PANTHER" id="PTHR47027:SF30">
    <property type="entry name" value="THAP-TYPE DOMAIN-CONTAINING PROTEIN"/>
    <property type="match status" value="1"/>
</dbReference>
<protein>
    <recommendedName>
        <fullName evidence="7">Reverse transcriptase domain-containing protein</fullName>
    </recommendedName>
</protein>
<dbReference type="GO" id="GO:0005634">
    <property type="term" value="C:nucleus"/>
    <property type="evidence" value="ECO:0007669"/>
    <property type="project" value="UniProtKB-SubCell"/>
</dbReference>
<name>A0AAE0QZM7_9TELE</name>
<dbReference type="GO" id="GO:0006355">
    <property type="term" value="P:regulation of DNA-templated transcription"/>
    <property type="evidence" value="ECO:0007669"/>
    <property type="project" value="InterPro"/>
</dbReference>
<dbReference type="InterPro" id="IPR043502">
    <property type="entry name" value="DNA/RNA_pol_sf"/>
</dbReference>
<feature type="compositionally biased region" description="Polar residues" evidence="6">
    <location>
        <begin position="46"/>
        <end position="58"/>
    </location>
</feature>
<accession>A0AAE0QZM7</accession>
<evidence type="ECO:0000256" key="3">
    <source>
        <dbReference type="ARBA" id="ARBA00023163"/>
    </source>
</evidence>
<dbReference type="AlphaFoldDB" id="A0AAE0QZM7"/>
<dbReference type="InterPro" id="IPR000477">
    <property type="entry name" value="RT_dom"/>
</dbReference>
<proteinExistence type="inferred from homology"/>